<evidence type="ECO:0000313" key="10">
    <source>
        <dbReference type="Proteomes" id="UP000722791"/>
    </source>
</evidence>
<dbReference type="Proteomes" id="UP000722791">
    <property type="component" value="Unassembled WGS sequence"/>
</dbReference>
<sequence length="109" mass="12356">MFSYLSWYGMWHVMQQCGDERKKLLTFVVVGGRPTGVEVAAELYDMIECDLAKLYPNIVKDVSIQVVELMDHVLMDHVLSMYDMAISNYTAEQFKCAGSVRVCGPRVSP</sequence>
<evidence type="ECO:0000256" key="6">
    <source>
        <dbReference type="ARBA" id="ARBA00023027"/>
    </source>
</evidence>
<comment type="catalytic activity">
    <reaction evidence="8">
        <text>a ubiquinone + NADH + H(+) = a ubiquinol + NAD(+)</text>
        <dbReference type="Rhea" id="RHEA:23152"/>
        <dbReference type="Rhea" id="RHEA-COMP:9565"/>
        <dbReference type="Rhea" id="RHEA-COMP:9566"/>
        <dbReference type="ChEBI" id="CHEBI:15378"/>
        <dbReference type="ChEBI" id="CHEBI:16389"/>
        <dbReference type="ChEBI" id="CHEBI:17976"/>
        <dbReference type="ChEBI" id="CHEBI:57540"/>
        <dbReference type="ChEBI" id="CHEBI:57945"/>
    </reaction>
</comment>
<keyword evidence="5" id="KW-0560">Oxidoreductase</keyword>
<dbReference type="EC" id="1.6.5.9" evidence="2"/>
<comment type="catalytic activity">
    <reaction evidence="7">
        <text>a quinone + NADH + H(+) = a quinol + NAD(+)</text>
        <dbReference type="Rhea" id="RHEA:46160"/>
        <dbReference type="ChEBI" id="CHEBI:15378"/>
        <dbReference type="ChEBI" id="CHEBI:24646"/>
        <dbReference type="ChEBI" id="CHEBI:57540"/>
        <dbReference type="ChEBI" id="CHEBI:57945"/>
        <dbReference type="ChEBI" id="CHEBI:132124"/>
        <dbReference type="EC" id="1.6.5.9"/>
    </reaction>
</comment>
<evidence type="ECO:0000256" key="7">
    <source>
        <dbReference type="ARBA" id="ARBA00047599"/>
    </source>
</evidence>
<gene>
    <name evidence="9" type="ORF">Vretimale_8646</name>
</gene>
<evidence type="ECO:0000256" key="2">
    <source>
        <dbReference type="ARBA" id="ARBA00012637"/>
    </source>
</evidence>
<dbReference type="PANTHER" id="PTHR43706">
    <property type="entry name" value="NADH DEHYDROGENASE"/>
    <property type="match status" value="1"/>
</dbReference>
<accession>A0A8J4LP49</accession>
<dbReference type="EMBL" id="BNCQ01000015">
    <property type="protein sequence ID" value="GIM04006.1"/>
    <property type="molecule type" value="Genomic_DNA"/>
</dbReference>
<evidence type="ECO:0000313" key="9">
    <source>
        <dbReference type="EMBL" id="GIM04006.1"/>
    </source>
</evidence>
<dbReference type="GO" id="GO:0005739">
    <property type="term" value="C:mitochondrion"/>
    <property type="evidence" value="ECO:0007669"/>
    <property type="project" value="TreeGrafter"/>
</dbReference>
<dbReference type="PANTHER" id="PTHR43706:SF47">
    <property type="entry name" value="EXTERNAL NADH-UBIQUINONE OXIDOREDUCTASE 1, MITOCHONDRIAL-RELATED"/>
    <property type="match status" value="1"/>
</dbReference>
<name>A0A8J4LP49_9CHLO</name>
<keyword evidence="6" id="KW-0520">NAD</keyword>
<evidence type="ECO:0000256" key="4">
    <source>
        <dbReference type="ARBA" id="ARBA00022827"/>
    </source>
</evidence>
<organism evidence="9 10">
    <name type="scientific">Volvox reticuliferus</name>
    <dbReference type="NCBI Taxonomy" id="1737510"/>
    <lineage>
        <taxon>Eukaryota</taxon>
        <taxon>Viridiplantae</taxon>
        <taxon>Chlorophyta</taxon>
        <taxon>core chlorophytes</taxon>
        <taxon>Chlorophyceae</taxon>
        <taxon>CS clade</taxon>
        <taxon>Chlamydomonadales</taxon>
        <taxon>Volvocaceae</taxon>
        <taxon>Volvox</taxon>
    </lineage>
</organism>
<dbReference type="InterPro" id="IPR045024">
    <property type="entry name" value="NDH-2"/>
</dbReference>
<evidence type="ECO:0000256" key="3">
    <source>
        <dbReference type="ARBA" id="ARBA00022630"/>
    </source>
</evidence>
<dbReference type="Gene3D" id="3.50.50.100">
    <property type="match status" value="1"/>
</dbReference>
<evidence type="ECO:0000256" key="8">
    <source>
        <dbReference type="ARBA" id="ARBA00049010"/>
    </source>
</evidence>
<protein>
    <recommendedName>
        <fullName evidence="2">NADH:ubiquinone reductase (non-electrogenic)</fullName>
        <ecNumber evidence="2">1.6.5.9</ecNumber>
    </recommendedName>
</protein>
<dbReference type="AlphaFoldDB" id="A0A8J4LP49"/>
<keyword evidence="3" id="KW-0285">Flavoprotein</keyword>
<comment type="similarity">
    <text evidence="1">Belongs to the NADH dehydrogenase family.</text>
</comment>
<evidence type="ECO:0000256" key="1">
    <source>
        <dbReference type="ARBA" id="ARBA00005272"/>
    </source>
</evidence>
<dbReference type="GO" id="GO:0050136">
    <property type="term" value="F:NADH dehydrogenase (quinone) (non-electrogenic) activity"/>
    <property type="evidence" value="ECO:0007669"/>
    <property type="project" value="UniProtKB-EC"/>
</dbReference>
<evidence type="ECO:0000256" key="5">
    <source>
        <dbReference type="ARBA" id="ARBA00023002"/>
    </source>
</evidence>
<proteinExistence type="inferred from homology"/>
<reference evidence="9" key="1">
    <citation type="journal article" date="2021" name="Proc. Natl. Acad. Sci. U.S.A.">
        <title>Three genomes in the algal genus Volvox reveal the fate of a haploid sex-determining region after a transition to homothallism.</title>
        <authorList>
            <person name="Yamamoto K."/>
            <person name="Hamaji T."/>
            <person name="Kawai-Toyooka H."/>
            <person name="Matsuzaki R."/>
            <person name="Takahashi F."/>
            <person name="Nishimura Y."/>
            <person name="Kawachi M."/>
            <person name="Noguchi H."/>
            <person name="Minakuchi Y."/>
            <person name="Umen J.G."/>
            <person name="Toyoda A."/>
            <person name="Nozaki H."/>
        </authorList>
    </citation>
    <scope>NUCLEOTIDE SEQUENCE</scope>
    <source>
        <strain evidence="9">NIES-3785</strain>
    </source>
</reference>
<keyword evidence="4" id="KW-0274">FAD</keyword>
<comment type="caution">
    <text evidence="9">The sequence shown here is derived from an EMBL/GenBank/DDBJ whole genome shotgun (WGS) entry which is preliminary data.</text>
</comment>